<evidence type="ECO:0000313" key="2">
    <source>
        <dbReference type="Proteomes" id="UP000289821"/>
    </source>
</evidence>
<evidence type="ECO:0000313" key="1">
    <source>
        <dbReference type="EMBL" id="RXG15151.1"/>
    </source>
</evidence>
<name>A0A4Q0NTZ8_9FLAO</name>
<organism evidence="1 2">
    <name type="scientific">Leeuwenhoekiella aestuarii</name>
    <dbReference type="NCBI Taxonomy" id="2249426"/>
    <lineage>
        <taxon>Bacteria</taxon>
        <taxon>Pseudomonadati</taxon>
        <taxon>Bacteroidota</taxon>
        <taxon>Flavobacteriia</taxon>
        <taxon>Flavobacteriales</taxon>
        <taxon>Flavobacteriaceae</taxon>
        <taxon>Leeuwenhoekiella</taxon>
    </lineage>
</organism>
<accession>A0A4Q0NTZ8</accession>
<dbReference type="OrthoDB" id="5421551at2"/>
<reference evidence="1 2" key="1">
    <citation type="submission" date="2018-07" db="EMBL/GenBank/DDBJ databases">
        <title>Leeuwenhoekiella genomics.</title>
        <authorList>
            <person name="Tahon G."/>
            <person name="Willems A."/>
        </authorList>
    </citation>
    <scope>NUCLEOTIDE SEQUENCE [LARGE SCALE GENOMIC DNA]</scope>
    <source>
        <strain evidence="1 2">R-50232</strain>
    </source>
</reference>
<protein>
    <submittedName>
        <fullName evidence="1">Putative membrane protein</fullName>
    </submittedName>
</protein>
<dbReference type="Proteomes" id="UP000289821">
    <property type="component" value="Unassembled WGS sequence"/>
</dbReference>
<sequence>MHVIWWFIWGILLLWMFATPYEIPGQFTRKETPLDILKRRFAYGEINMTEYKKLKEHLR</sequence>
<dbReference type="RefSeq" id="WP_128760759.1">
    <property type="nucleotide sequence ID" value="NZ_QOVI01000003.1"/>
</dbReference>
<dbReference type="EMBL" id="QOVI01000003">
    <property type="protein sequence ID" value="RXG15151.1"/>
    <property type="molecule type" value="Genomic_DNA"/>
</dbReference>
<gene>
    <name evidence="1" type="ORF">DSM04_10338</name>
</gene>
<comment type="caution">
    <text evidence="1">The sequence shown here is derived from an EMBL/GenBank/DDBJ whole genome shotgun (WGS) entry which is preliminary data.</text>
</comment>
<keyword evidence="2" id="KW-1185">Reference proteome</keyword>
<dbReference type="AlphaFoldDB" id="A0A4Q0NTZ8"/>
<proteinExistence type="predicted"/>